<evidence type="ECO:0000256" key="1">
    <source>
        <dbReference type="ARBA" id="ARBA00004370"/>
    </source>
</evidence>
<proteinExistence type="predicted"/>
<evidence type="ECO:0000256" key="4">
    <source>
        <dbReference type="ARBA" id="ARBA00023136"/>
    </source>
</evidence>
<accession>A0A2K0URP6</accession>
<keyword evidence="2" id="KW-0812">Transmembrane</keyword>
<protein>
    <recommendedName>
        <fullName evidence="5">Fatty acid hydroxylase domain-containing protein</fullName>
    </recommendedName>
</protein>
<keyword evidence="3" id="KW-1133">Transmembrane helix</keyword>
<comment type="subcellular location">
    <subcellularLocation>
        <location evidence="1">Membrane</location>
    </subcellularLocation>
</comment>
<dbReference type="InterPro" id="IPR006694">
    <property type="entry name" value="Fatty_acid_hydroxylase"/>
</dbReference>
<dbReference type="InterPro" id="IPR050307">
    <property type="entry name" value="Sterol_Desaturase_Related"/>
</dbReference>
<keyword evidence="4" id="KW-0472">Membrane</keyword>
<name>A0A2K0URP6_TRIHA</name>
<evidence type="ECO:0000313" key="6">
    <source>
        <dbReference type="EMBL" id="PNP60440.1"/>
    </source>
</evidence>
<dbReference type="OrthoDB" id="408954at2759"/>
<evidence type="ECO:0000259" key="5">
    <source>
        <dbReference type="Pfam" id="PF04116"/>
    </source>
</evidence>
<gene>
    <name evidence="6" type="ORF">THARTR1_00464</name>
</gene>
<dbReference type="AlphaFoldDB" id="A0A2K0URP6"/>
<dbReference type="Pfam" id="PF04116">
    <property type="entry name" value="FA_hydroxylase"/>
    <property type="match status" value="1"/>
</dbReference>
<evidence type="ECO:0000313" key="7">
    <source>
        <dbReference type="Proteomes" id="UP000236290"/>
    </source>
</evidence>
<organism evidence="6 7">
    <name type="scientific">Trichoderma harzianum</name>
    <name type="common">Hypocrea lixii</name>
    <dbReference type="NCBI Taxonomy" id="5544"/>
    <lineage>
        <taxon>Eukaryota</taxon>
        <taxon>Fungi</taxon>
        <taxon>Dikarya</taxon>
        <taxon>Ascomycota</taxon>
        <taxon>Pezizomycotina</taxon>
        <taxon>Sordariomycetes</taxon>
        <taxon>Hypocreomycetidae</taxon>
        <taxon>Hypocreales</taxon>
        <taxon>Hypocreaceae</taxon>
        <taxon>Trichoderma</taxon>
    </lineage>
</organism>
<evidence type="ECO:0000256" key="2">
    <source>
        <dbReference type="ARBA" id="ARBA00022692"/>
    </source>
</evidence>
<dbReference type="GO" id="GO:0005506">
    <property type="term" value="F:iron ion binding"/>
    <property type="evidence" value="ECO:0007669"/>
    <property type="project" value="InterPro"/>
</dbReference>
<sequence>MAMTLLTTAQTLWARLVSTHDPHAIDFVGTLMIQFIFWWIPCILFVSLDSLAPSFSARHKIQPAPKQPSSTDILHSVLVCTRNQAIVFALHAALLYASSANGRPPSIRVDPSFPSVREFSSHLAVSVLAREVLFYTSHRVFHWRPLYRRFHKTHHKFTAPVAFSSQYAHPVEHLLANVLPILLPPLLLRSHILTMWVFVAFQLIETSTVHSGYDFFAGAAKKHDRHHERFEVYYGGIGLLDYVFGTDEREGPKREKKE</sequence>
<dbReference type="GO" id="GO:0008610">
    <property type="term" value="P:lipid biosynthetic process"/>
    <property type="evidence" value="ECO:0007669"/>
    <property type="project" value="InterPro"/>
</dbReference>
<dbReference type="GO" id="GO:0016491">
    <property type="term" value="F:oxidoreductase activity"/>
    <property type="evidence" value="ECO:0007669"/>
    <property type="project" value="InterPro"/>
</dbReference>
<reference evidence="6 7" key="1">
    <citation type="submission" date="2017-02" db="EMBL/GenBank/DDBJ databases">
        <title>Genomes of Trichoderma spp. with biocontrol activity.</title>
        <authorList>
            <person name="Gardiner D."/>
            <person name="Kazan K."/>
            <person name="Vos C."/>
            <person name="Harvey P."/>
        </authorList>
    </citation>
    <scope>NUCLEOTIDE SEQUENCE [LARGE SCALE GENOMIC DNA]</scope>
    <source>
        <strain evidence="6 7">Tr1</strain>
    </source>
</reference>
<dbReference type="Proteomes" id="UP000236290">
    <property type="component" value="Unassembled WGS sequence"/>
</dbReference>
<feature type="domain" description="Fatty acid hydroxylase" evidence="5">
    <location>
        <begin position="124"/>
        <end position="246"/>
    </location>
</feature>
<dbReference type="EMBL" id="MTYI01000004">
    <property type="protein sequence ID" value="PNP60440.1"/>
    <property type="molecule type" value="Genomic_DNA"/>
</dbReference>
<dbReference type="PANTHER" id="PTHR11863">
    <property type="entry name" value="STEROL DESATURASE"/>
    <property type="match status" value="1"/>
</dbReference>
<comment type="caution">
    <text evidence="6">The sequence shown here is derived from an EMBL/GenBank/DDBJ whole genome shotgun (WGS) entry which is preliminary data.</text>
</comment>
<dbReference type="GO" id="GO:0016020">
    <property type="term" value="C:membrane"/>
    <property type="evidence" value="ECO:0007669"/>
    <property type="project" value="UniProtKB-SubCell"/>
</dbReference>
<evidence type="ECO:0000256" key="3">
    <source>
        <dbReference type="ARBA" id="ARBA00022989"/>
    </source>
</evidence>